<dbReference type="Pfam" id="PF01336">
    <property type="entry name" value="tRNA_anti-codon"/>
    <property type="match status" value="1"/>
</dbReference>
<evidence type="ECO:0000256" key="2">
    <source>
        <dbReference type="ARBA" id="ARBA00005690"/>
    </source>
</evidence>
<dbReference type="InterPro" id="IPR007199">
    <property type="entry name" value="Rep_factor-A_N"/>
</dbReference>
<keyword evidence="7 9" id="KW-0238">DNA-binding</keyword>
<dbReference type="FunFam" id="2.40.50.140:FF:000090">
    <property type="entry name" value="Replication protein A subunit"/>
    <property type="match status" value="1"/>
</dbReference>
<feature type="domain" description="Replication factor A C-terminal" evidence="12">
    <location>
        <begin position="433"/>
        <end position="574"/>
    </location>
</feature>
<dbReference type="GO" id="GO:0006310">
    <property type="term" value="P:DNA recombination"/>
    <property type="evidence" value="ECO:0007669"/>
    <property type="project" value="InterPro"/>
</dbReference>
<dbReference type="EMBL" id="LWCA01000243">
    <property type="protein sequence ID" value="OAF69684.1"/>
    <property type="molecule type" value="Genomic_DNA"/>
</dbReference>
<evidence type="ECO:0000313" key="14">
    <source>
        <dbReference type="EMBL" id="OAF69684.1"/>
    </source>
</evidence>
<evidence type="ECO:0000256" key="8">
    <source>
        <dbReference type="ARBA" id="ARBA00023242"/>
    </source>
</evidence>
<dbReference type="PANTHER" id="PTHR47165">
    <property type="entry name" value="OS03G0429900 PROTEIN"/>
    <property type="match status" value="1"/>
</dbReference>
<dbReference type="FunFam" id="2.40.50.140:FF:000064">
    <property type="entry name" value="Replication protein A subunit"/>
    <property type="match status" value="1"/>
</dbReference>
<gene>
    <name evidence="14" type="ORF">A3Q56_02575</name>
</gene>
<dbReference type="AlphaFoldDB" id="A0A177B8D1"/>
<keyword evidence="3 9" id="KW-0235">DNA replication</keyword>
<evidence type="ECO:0000256" key="9">
    <source>
        <dbReference type="RuleBase" id="RU364130"/>
    </source>
</evidence>
<comment type="similarity">
    <text evidence="2 9">Belongs to the replication factor A protein 1 family.</text>
</comment>
<dbReference type="PANTHER" id="PTHR47165:SF4">
    <property type="entry name" value="OS03G0429900 PROTEIN"/>
    <property type="match status" value="1"/>
</dbReference>
<comment type="subcellular location">
    <subcellularLocation>
        <location evidence="1 9">Nucleus</location>
    </subcellularLocation>
</comment>
<dbReference type="FunFam" id="2.40.50.140:FF:000041">
    <property type="entry name" value="Replication protein A subunit"/>
    <property type="match status" value="1"/>
</dbReference>
<evidence type="ECO:0000256" key="4">
    <source>
        <dbReference type="ARBA" id="ARBA00022723"/>
    </source>
</evidence>
<keyword evidence="4 9" id="KW-0479">Metal-binding</keyword>
<evidence type="ECO:0000256" key="5">
    <source>
        <dbReference type="ARBA" id="ARBA00022771"/>
    </source>
</evidence>
<evidence type="ECO:0000259" key="10">
    <source>
        <dbReference type="Pfam" id="PF01336"/>
    </source>
</evidence>
<dbReference type="InterPro" id="IPR013955">
    <property type="entry name" value="Rep_factor-A_C"/>
</dbReference>
<dbReference type="GO" id="GO:0006281">
    <property type="term" value="P:DNA repair"/>
    <property type="evidence" value="ECO:0007669"/>
    <property type="project" value="InterPro"/>
</dbReference>
<proteinExistence type="inferred from homology"/>
<keyword evidence="5 9" id="KW-0863">Zinc-finger</keyword>
<organism evidence="14 15">
    <name type="scientific">Intoshia linei</name>
    <dbReference type="NCBI Taxonomy" id="1819745"/>
    <lineage>
        <taxon>Eukaryota</taxon>
        <taxon>Metazoa</taxon>
        <taxon>Spiralia</taxon>
        <taxon>Lophotrochozoa</taxon>
        <taxon>Mesozoa</taxon>
        <taxon>Orthonectida</taxon>
        <taxon>Rhopaluridae</taxon>
        <taxon>Intoshia</taxon>
    </lineage>
</organism>
<dbReference type="OrthoDB" id="1751331at2759"/>
<dbReference type="CDD" id="cd04475">
    <property type="entry name" value="RPA1_DBD_B"/>
    <property type="match status" value="1"/>
</dbReference>
<dbReference type="GO" id="GO:0008270">
    <property type="term" value="F:zinc ion binding"/>
    <property type="evidence" value="ECO:0007669"/>
    <property type="project" value="UniProtKB-KW"/>
</dbReference>
<dbReference type="GO" id="GO:0003677">
    <property type="term" value="F:DNA binding"/>
    <property type="evidence" value="ECO:0007669"/>
    <property type="project" value="UniProtKB-KW"/>
</dbReference>
<accession>A0A177B8D1</accession>
<comment type="subunit">
    <text evidence="9">Component of the heterotrimeric canonical replication protein A complex (RPA).</text>
</comment>
<protein>
    <recommendedName>
        <fullName evidence="9">Replication protein A subunit</fullName>
    </recommendedName>
</protein>
<dbReference type="Pfam" id="PF08646">
    <property type="entry name" value="Rep_fac-A_C"/>
    <property type="match status" value="1"/>
</dbReference>
<dbReference type="InterPro" id="IPR047192">
    <property type="entry name" value="Euk_RPA1_DBD_C"/>
</dbReference>
<feature type="domain" description="OB" evidence="10">
    <location>
        <begin position="178"/>
        <end position="258"/>
    </location>
</feature>
<evidence type="ECO:0000259" key="13">
    <source>
        <dbReference type="Pfam" id="PF16900"/>
    </source>
</evidence>
<dbReference type="NCBIfam" id="TIGR00617">
    <property type="entry name" value="rpa1"/>
    <property type="match status" value="1"/>
</dbReference>
<name>A0A177B8D1_9BILA</name>
<dbReference type="Gene3D" id="2.40.50.140">
    <property type="entry name" value="Nucleic acid-binding proteins"/>
    <property type="match status" value="4"/>
</dbReference>
<evidence type="ECO:0000256" key="3">
    <source>
        <dbReference type="ARBA" id="ARBA00022705"/>
    </source>
</evidence>
<feature type="domain" description="Replication protein A OB" evidence="13">
    <location>
        <begin position="293"/>
        <end position="381"/>
    </location>
</feature>
<evidence type="ECO:0000313" key="15">
    <source>
        <dbReference type="Proteomes" id="UP000078046"/>
    </source>
</evidence>
<keyword evidence="8 9" id="KW-0539">Nucleus</keyword>
<dbReference type="CDD" id="cd04474">
    <property type="entry name" value="RPA1_DBD_A"/>
    <property type="match status" value="1"/>
</dbReference>
<dbReference type="InterPro" id="IPR031657">
    <property type="entry name" value="REPA_OB_2"/>
</dbReference>
<dbReference type="InterPro" id="IPR004365">
    <property type="entry name" value="NA-bd_OB_tRNA"/>
</dbReference>
<dbReference type="GO" id="GO:0006260">
    <property type="term" value="P:DNA replication"/>
    <property type="evidence" value="ECO:0007669"/>
    <property type="project" value="UniProtKB-KW"/>
</dbReference>
<dbReference type="InterPro" id="IPR012340">
    <property type="entry name" value="NA-bd_OB-fold"/>
</dbReference>
<evidence type="ECO:0000256" key="6">
    <source>
        <dbReference type="ARBA" id="ARBA00022833"/>
    </source>
</evidence>
<evidence type="ECO:0000256" key="1">
    <source>
        <dbReference type="ARBA" id="ARBA00004123"/>
    </source>
</evidence>
<keyword evidence="15" id="KW-1185">Reference proteome</keyword>
<dbReference type="Pfam" id="PF04057">
    <property type="entry name" value="Rep-A_N"/>
    <property type="match status" value="1"/>
</dbReference>
<reference evidence="14 15" key="1">
    <citation type="submission" date="2016-04" db="EMBL/GenBank/DDBJ databases">
        <title>The genome of Intoshia linei affirms orthonectids as highly simplified spiralians.</title>
        <authorList>
            <person name="Mikhailov K.V."/>
            <person name="Slusarev G.S."/>
            <person name="Nikitin M.A."/>
            <person name="Logacheva M.D."/>
            <person name="Penin A."/>
            <person name="Aleoshin V."/>
            <person name="Panchin Y.V."/>
        </authorList>
    </citation>
    <scope>NUCLEOTIDE SEQUENCE [LARGE SCALE GENOMIC DNA]</scope>
    <source>
        <strain evidence="14">Intl2013</strain>
        <tissue evidence="14">Whole animal</tissue>
    </source>
</reference>
<feature type="domain" description="Replication factor-A protein 1 N-terminal" evidence="11">
    <location>
        <begin position="10"/>
        <end position="98"/>
    </location>
</feature>
<dbReference type="GO" id="GO:0005634">
    <property type="term" value="C:nucleus"/>
    <property type="evidence" value="ECO:0007669"/>
    <property type="project" value="UniProtKB-SubCell"/>
</dbReference>
<evidence type="ECO:0000259" key="12">
    <source>
        <dbReference type="Pfam" id="PF08646"/>
    </source>
</evidence>
<dbReference type="Pfam" id="PF16900">
    <property type="entry name" value="REPA_OB_2"/>
    <property type="match status" value="1"/>
</dbReference>
<sequence>MLNENFFSKLSKGSIECLTGGERIEMPVVQVIYRKSIVSKKNGSLRLRLIISDGIYKCDYCQIMNTNYPKLSENSVREYAVIRLNDYNLKTFKNIFIIYINLFTILNENTTINTILGCPQQLNIVTTNITNSPAKKMKMNLKSSNYEIKENGDSLDIIKNGSTKFFKIVAITPYQNRWRIHGRISSKSDIKHFENTKGTGQLFSFEIFDISGPIRCTCFGTLVDNYFSKIHVNQVYYISKANVKLANKKYSSTNNNYELFFTKNTIITPSFESDNVPKIPFNFIGYNLLIDCKQEYVDVIGVIHKVDDIVIVNSKNGKNLSKRNVVIVDKSNLLITCTLWDEMAINLEYDDHPVIIIKSAKMGYYNGLQLTVSGNSQLFINFDIEEAHILKGWYNIEANSNDFQELTKDYIETEKKIETIFDLNKMKSEKMEYFDIIGTIMTIKRDSPYYKSCLSENCYKKLIFTNDIYNCEKCQKSFKNFNYSYLLNACIFDYTGNVWTKCFDNIGNKIMTITANELDEKFSNDEENSEYFDTFDEAECTQYRFTLKNNIRYYNDEIKRNVTIVSANKIDYKELHLIYLKMLN</sequence>
<evidence type="ECO:0000259" key="11">
    <source>
        <dbReference type="Pfam" id="PF04057"/>
    </source>
</evidence>
<comment type="function">
    <text evidence="9">As part of the heterotrimeric replication protein A complex (RPA/RP-A), binds and stabilizes single-stranded DNA intermediates, that form during DNA replication or upon DNA stress. It prevents their reannealing and in parallel, recruits and activates different proteins and complexes involved in DNA metabolism. Thereby, it plays an essential role both in DNA replication and the cellular response to DNA damage.</text>
</comment>
<keyword evidence="6 9" id="KW-0862">Zinc</keyword>
<dbReference type="InterPro" id="IPR004591">
    <property type="entry name" value="Rfa1"/>
</dbReference>
<dbReference type="CDD" id="cd04476">
    <property type="entry name" value="RPA1_DBD_C"/>
    <property type="match status" value="1"/>
</dbReference>
<dbReference type="Proteomes" id="UP000078046">
    <property type="component" value="Unassembled WGS sequence"/>
</dbReference>
<comment type="caution">
    <text evidence="14">The sequence shown here is derived from an EMBL/GenBank/DDBJ whole genome shotgun (WGS) entry which is preliminary data.</text>
</comment>
<dbReference type="SUPFAM" id="SSF50249">
    <property type="entry name" value="Nucleic acid-binding proteins"/>
    <property type="match status" value="4"/>
</dbReference>
<evidence type="ECO:0000256" key="7">
    <source>
        <dbReference type="ARBA" id="ARBA00023125"/>
    </source>
</evidence>